<dbReference type="Proteomes" id="UP000738325">
    <property type="component" value="Unassembled WGS sequence"/>
</dbReference>
<proteinExistence type="predicted"/>
<evidence type="ECO:0000256" key="1">
    <source>
        <dbReference type="SAM" id="MobiDB-lite"/>
    </source>
</evidence>
<feature type="region of interest" description="Disordered" evidence="1">
    <location>
        <begin position="179"/>
        <end position="242"/>
    </location>
</feature>
<name>A0A9P6RXG5_9FUNG</name>
<feature type="domain" description="Phosphatidate phosphatase APP1 catalytic" evidence="2">
    <location>
        <begin position="407"/>
        <end position="554"/>
    </location>
</feature>
<dbReference type="InterPro" id="IPR019236">
    <property type="entry name" value="APP1_cat"/>
</dbReference>
<keyword evidence="4" id="KW-1185">Reference proteome</keyword>
<dbReference type="InterPro" id="IPR052935">
    <property type="entry name" value="Mg2+_PAP"/>
</dbReference>
<dbReference type="PANTHER" id="PTHR28208">
    <property type="entry name" value="PHOSPHATIDATE PHOSPHATASE APP1"/>
    <property type="match status" value="1"/>
</dbReference>
<dbReference type="OrthoDB" id="2117591at2759"/>
<feature type="region of interest" description="Disordered" evidence="1">
    <location>
        <begin position="262"/>
        <end position="313"/>
    </location>
</feature>
<feature type="compositionally biased region" description="Acidic residues" evidence="1">
    <location>
        <begin position="833"/>
        <end position="842"/>
    </location>
</feature>
<feature type="compositionally biased region" description="Polar residues" evidence="1">
    <location>
        <begin position="752"/>
        <end position="762"/>
    </location>
</feature>
<feature type="compositionally biased region" description="Polar residues" evidence="1">
    <location>
        <begin position="209"/>
        <end position="223"/>
    </location>
</feature>
<feature type="compositionally biased region" description="Polar residues" evidence="1">
    <location>
        <begin position="295"/>
        <end position="307"/>
    </location>
</feature>
<feature type="compositionally biased region" description="Low complexity" evidence="1">
    <location>
        <begin position="637"/>
        <end position="657"/>
    </location>
</feature>
<dbReference type="EMBL" id="JAAAIP010000021">
    <property type="protein sequence ID" value="KAG0329143.1"/>
    <property type="molecule type" value="Genomic_DNA"/>
</dbReference>
<dbReference type="PANTHER" id="PTHR28208:SF3">
    <property type="entry name" value="PHOSPHATIDATE PHOSPHATASE APP1"/>
    <property type="match status" value="1"/>
</dbReference>
<feature type="region of interest" description="Disordered" evidence="1">
    <location>
        <begin position="1"/>
        <end position="38"/>
    </location>
</feature>
<accession>A0A9P6RXG5</accession>
<feature type="region of interest" description="Disordered" evidence="1">
    <location>
        <begin position="598"/>
        <end position="724"/>
    </location>
</feature>
<comment type="caution">
    <text evidence="3">The sequence shown here is derived from an EMBL/GenBank/DDBJ whole genome shotgun (WGS) entry which is preliminary data.</text>
</comment>
<reference evidence="3" key="1">
    <citation type="journal article" date="2020" name="Fungal Divers.">
        <title>Resolving the Mortierellaceae phylogeny through synthesis of multi-gene phylogenetics and phylogenomics.</title>
        <authorList>
            <person name="Vandepol N."/>
            <person name="Liber J."/>
            <person name="Desiro A."/>
            <person name="Na H."/>
            <person name="Kennedy M."/>
            <person name="Barry K."/>
            <person name="Grigoriev I.V."/>
            <person name="Miller A.N."/>
            <person name="O'Donnell K."/>
            <person name="Stajich J.E."/>
            <person name="Bonito G."/>
        </authorList>
    </citation>
    <scope>NUCLEOTIDE SEQUENCE</scope>
    <source>
        <strain evidence="3">REB-010B</strain>
    </source>
</reference>
<evidence type="ECO:0000259" key="2">
    <source>
        <dbReference type="Pfam" id="PF09949"/>
    </source>
</evidence>
<feature type="compositionally biased region" description="Low complexity" evidence="1">
    <location>
        <begin position="600"/>
        <end position="617"/>
    </location>
</feature>
<organism evidence="3 4">
    <name type="scientific">Dissophora globulifera</name>
    <dbReference type="NCBI Taxonomy" id="979702"/>
    <lineage>
        <taxon>Eukaryota</taxon>
        <taxon>Fungi</taxon>
        <taxon>Fungi incertae sedis</taxon>
        <taxon>Mucoromycota</taxon>
        <taxon>Mortierellomycotina</taxon>
        <taxon>Mortierellomycetes</taxon>
        <taxon>Mortierellales</taxon>
        <taxon>Mortierellaceae</taxon>
        <taxon>Dissophora</taxon>
    </lineage>
</organism>
<feature type="compositionally biased region" description="Low complexity" evidence="1">
    <location>
        <begin position="283"/>
        <end position="294"/>
    </location>
</feature>
<dbReference type="AlphaFoldDB" id="A0A9P6RXG5"/>
<dbReference type="Pfam" id="PF09949">
    <property type="entry name" value="APP1_cat"/>
    <property type="match status" value="1"/>
</dbReference>
<feature type="compositionally biased region" description="Pro residues" evidence="1">
    <location>
        <begin position="685"/>
        <end position="694"/>
    </location>
</feature>
<evidence type="ECO:0000313" key="4">
    <source>
        <dbReference type="Proteomes" id="UP000738325"/>
    </source>
</evidence>
<feature type="compositionally biased region" description="Low complexity" evidence="1">
    <location>
        <begin position="695"/>
        <end position="706"/>
    </location>
</feature>
<sequence>MDRHTSPNNNHNNNNNNDNNNSNGNPETSTTTGKDTGEGAADVEQHCLLFPTYATRYSRSGSKDPLDWNIRVRGWAFSKRSNRRKRLIMSMARKLAGVTKDNKVYETLESRFGMFLANNTQGARFSIQCVGLAQATHMELAGAPDFHNQTVNVLMDELTATDSARAAAEAVQDKAELRKSLEENRGGYVQEAERDHNVKHERGPPDSNGRWQRMQSSTAQDYSNVGDESADQEPAPTDRWSKGAALVKGAYRKYKPIVAAQVSNNGNNNENGKDISSNSLEAPPSISSRGRSSPTMNSTAPGTSTGAPTDPLDVPAIIRTESGESVMSQTNTHYEDLGYGSFPTVQVSSRLGGHFDGTLRVSQKEVMAHRREQGKDGHPRFLKLHAYHQDMKEPCQGVVNLVDPEGISIISDIDDTIKETNIAAGAKIILRNTFLNDMQDVPGMAAVYQKWWKDGAAIHYVSNSPWQLIPSLLEFFHSHKFPPGSAHLRLHDSMLKTYFMTPGDHKRKCIKEILTDFPDRKFVLIGDSGEIDMEIYTELAIAYPDQIFKIFIRDITTARLQAASAKNGTSTPPAGRLVTSIMPIKAVTAGFNLFSRGDNESTTSVNSSNNTTEDTSTPRSMNSPEEPRRQPPKLPKRPSQIPSSSSSPSSTLEQTTPPSLPKRPSQSPASNDSQDSKMPEQTTPPNLPKRPSQPPVSSSSTYSNRPETTMPQRPSPKTLASSFKGNSALDASTAAAIATAAGTAQPMAMGGSTFTKSTTTDNPEVDDDPMPGCPPPDEPQPIKTPLEVWQDRIKVCQDKLLPGTLIFFEDAGTLGEDTLVSEMIRHHKDSSIVEDEMEENNDDRERAPGVKTEKLIDV</sequence>
<gene>
    <name evidence="3" type="ORF">BGZ99_003294</name>
</gene>
<feature type="region of interest" description="Disordered" evidence="1">
    <location>
        <begin position="833"/>
        <end position="858"/>
    </location>
</feature>
<dbReference type="GO" id="GO:0008195">
    <property type="term" value="F:phosphatidate phosphatase activity"/>
    <property type="evidence" value="ECO:0007669"/>
    <property type="project" value="InterPro"/>
</dbReference>
<feature type="region of interest" description="Disordered" evidence="1">
    <location>
        <begin position="743"/>
        <end position="783"/>
    </location>
</feature>
<feature type="compositionally biased region" description="Basic and acidic residues" evidence="1">
    <location>
        <begin position="843"/>
        <end position="858"/>
    </location>
</feature>
<protein>
    <recommendedName>
        <fullName evidence="2">Phosphatidate phosphatase APP1 catalytic domain-containing protein</fullName>
    </recommendedName>
</protein>
<feature type="compositionally biased region" description="Basic and acidic residues" evidence="1">
    <location>
        <begin position="179"/>
        <end position="204"/>
    </location>
</feature>
<feature type="compositionally biased region" description="Low complexity" evidence="1">
    <location>
        <begin position="8"/>
        <end position="25"/>
    </location>
</feature>
<evidence type="ECO:0000313" key="3">
    <source>
        <dbReference type="EMBL" id="KAG0329143.1"/>
    </source>
</evidence>
<feature type="compositionally biased region" description="Polar residues" evidence="1">
    <location>
        <begin position="664"/>
        <end position="673"/>
    </location>
</feature>